<dbReference type="SMART" id="SM00563">
    <property type="entry name" value="PlsC"/>
    <property type="match status" value="1"/>
</dbReference>
<dbReference type="Pfam" id="PF01553">
    <property type="entry name" value="Acyltransferase"/>
    <property type="match status" value="1"/>
</dbReference>
<gene>
    <name evidence="10" type="ORF">HZI73_19035</name>
</gene>
<keyword evidence="3 7" id="KW-0444">Lipid biosynthesis</keyword>
<evidence type="ECO:0000256" key="8">
    <source>
        <dbReference type="SAM" id="Phobius"/>
    </source>
</evidence>
<reference evidence="10" key="1">
    <citation type="submission" date="2020-07" db="EMBL/GenBank/DDBJ databases">
        <title>Vallitalea pronyensis genome.</title>
        <authorList>
            <person name="Postec A."/>
        </authorList>
    </citation>
    <scope>NUCLEOTIDE SEQUENCE</scope>
    <source>
        <strain evidence="10">FatNI3</strain>
    </source>
</reference>
<proteinExistence type="inferred from homology"/>
<evidence type="ECO:0000256" key="2">
    <source>
        <dbReference type="ARBA" id="ARBA00008655"/>
    </source>
</evidence>
<dbReference type="GO" id="GO:0003841">
    <property type="term" value="F:1-acylglycerol-3-phosphate O-acyltransferase activity"/>
    <property type="evidence" value="ECO:0007669"/>
    <property type="project" value="UniProtKB-UniRule"/>
</dbReference>
<keyword evidence="4 7" id="KW-0808">Transferase</keyword>
<dbReference type="CDD" id="cd07989">
    <property type="entry name" value="LPLAT_AGPAT-like"/>
    <property type="match status" value="1"/>
</dbReference>
<accession>A0A8J8MML8</accession>
<evidence type="ECO:0000313" key="10">
    <source>
        <dbReference type="EMBL" id="QUI24259.1"/>
    </source>
</evidence>
<dbReference type="AlphaFoldDB" id="A0A8J8MML8"/>
<sequence>MIRTIIWFVAFGISLLIALMAEFRYWYLGKWGRSEKQMGVLHNTTTRWARLMVRFTGSAVDVVGVEKIPDGHVLFVSNHQSNFDIPLLMGYVPKFKGFVAKIELERVPVISWWMKKMDCLFLDRQDMRQSLKVILQGIDLLKAGHTMVVFPEGTRSRSHEMGEFKKGSLKLAVKSGVPIVPVTIDGSYTLFEEHNRIRKSHVKVTIHDPVYTKNITREQEDGLVDQVYQVIEKGLMDE</sequence>
<protein>
    <recommendedName>
        <fullName evidence="7">1-acyl-sn-glycerol-3-phosphate acyltransferase</fullName>
        <ecNumber evidence="7">2.3.1.51</ecNumber>
    </recommendedName>
</protein>
<evidence type="ECO:0000256" key="5">
    <source>
        <dbReference type="ARBA" id="ARBA00023098"/>
    </source>
</evidence>
<evidence type="ECO:0000256" key="3">
    <source>
        <dbReference type="ARBA" id="ARBA00022516"/>
    </source>
</evidence>
<keyword evidence="7" id="KW-0594">Phospholipid biosynthesis</keyword>
<dbReference type="GO" id="GO:0016020">
    <property type="term" value="C:membrane"/>
    <property type="evidence" value="ECO:0007669"/>
    <property type="project" value="InterPro"/>
</dbReference>
<feature type="transmembrane region" description="Helical" evidence="8">
    <location>
        <begin position="6"/>
        <end position="27"/>
    </location>
</feature>
<dbReference type="EMBL" id="CP058649">
    <property type="protein sequence ID" value="QUI24259.1"/>
    <property type="molecule type" value="Genomic_DNA"/>
</dbReference>
<comment type="catalytic activity">
    <reaction evidence="7">
        <text>a 1-acyl-sn-glycero-3-phosphate + an acyl-CoA = a 1,2-diacyl-sn-glycero-3-phosphate + CoA</text>
        <dbReference type="Rhea" id="RHEA:19709"/>
        <dbReference type="ChEBI" id="CHEBI:57287"/>
        <dbReference type="ChEBI" id="CHEBI:57970"/>
        <dbReference type="ChEBI" id="CHEBI:58342"/>
        <dbReference type="ChEBI" id="CHEBI:58608"/>
        <dbReference type="EC" id="2.3.1.51"/>
    </reaction>
</comment>
<comment type="pathway">
    <text evidence="1">Lipid metabolism.</text>
</comment>
<feature type="domain" description="Phospholipid/glycerol acyltransferase" evidence="9">
    <location>
        <begin position="73"/>
        <end position="187"/>
    </location>
</feature>
<keyword evidence="8" id="KW-0812">Transmembrane</keyword>
<dbReference type="InterPro" id="IPR002123">
    <property type="entry name" value="Plipid/glycerol_acylTrfase"/>
</dbReference>
<evidence type="ECO:0000256" key="6">
    <source>
        <dbReference type="ARBA" id="ARBA00023315"/>
    </source>
</evidence>
<keyword evidence="7" id="KW-1208">Phospholipid metabolism</keyword>
<comment type="domain">
    <text evidence="7">The HXXXXD motif is essential for acyltransferase activity and may constitute the binding site for the phosphate moiety of the glycerol-3-phosphate.</text>
</comment>
<evidence type="ECO:0000259" key="9">
    <source>
        <dbReference type="SMART" id="SM00563"/>
    </source>
</evidence>
<evidence type="ECO:0000256" key="7">
    <source>
        <dbReference type="RuleBase" id="RU361267"/>
    </source>
</evidence>
<keyword evidence="5 7" id="KW-0443">Lipid metabolism</keyword>
<evidence type="ECO:0000256" key="4">
    <source>
        <dbReference type="ARBA" id="ARBA00022679"/>
    </source>
</evidence>
<keyword evidence="8" id="KW-0472">Membrane</keyword>
<name>A0A8J8MML8_9FIRM</name>
<dbReference type="GO" id="GO:0006654">
    <property type="term" value="P:phosphatidic acid biosynthetic process"/>
    <property type="evidence" value="ECO:0007669"/>
    <property type="project" value="TreeGrafter"/>
</dbReference>
<organism evidence="10 11">
    <name type="scientific">Vallitalea pronyensis</name>
    <dbReference type="NCBI Taxonomy" id="1348613"/>
    <lineage>
        <taxon>Bacteria</taxon>
        <taxon>Bacillati</taxon>
        <taxon>Bacillota</taxon>
        <taxon>Clostridia</taxon>
        <taxon>Lachnospirales</taxon>
        <taxon>Vallitaleaceae</taxon>
        <taxon>Vallitalea</taxon>
    </lineage>
</organism>
<dbReference type="PANTHER" id="PTHR10434:SF64">
    <property type="entry name" value="1-ACYL-SN-GLYCEROL-3-PHOSPHATE ACYLTRANSFERASE-RELATED"/>
    <property type="match status" value="1"/>
</dbReference>
<dbReference type="KEGG" id="vpy:HZI73_19035"/>
<dbReference type="NCBIfam" id="TIGR00530">
    <property type="entry name" value="AGP_acyltrn"/>
    <property type="match status" value="1"/>
</dbReference>
<dbReference type="EC" id="2.3.1.51" evidence="7"/>
<comment type="similarity">
    <text evidence="2 7">Belongs to the 1-acyl-sn-glycerol-3-phosphate acyltransferase family.</text>
</comment>
<evidence type="ECO:0000313" key="11">
    <source>
        <dbReference type="Proteomes" id="UP000683246"/>
    </source>
</evidence>
<evidence type="ECO:0000256" key="1">
    <source>
        <dbReference type="ARBA" id="ARBA00005189"/>
    </source>
</evidence>
<keyword evidence="11" id="KW-1185">Reference proteome</keyword>
<dbReference type="SUPFAM" id="SSF69593">
    <property type="entry name" value="Glycerol-3-phosphate (1)-acyltransferase"/>
    <property type="match status" value="1"/>
</dbReference>
<keyword evidence="8" id="KW-1133">Transmembrane helix</keyword>
<dbReference type="Proteomes" id="UP000683246">
    <property type="component" value="Chromosome"/>
</dbReference>
<dbReference type="InterPro" id="IPR004552">
    <property type="entry name" value="AGP_acyltrans"/>
</dbReference>
<dbReference type="RefSeq" id="WP_212694953.1">
    <property type="nucleotide sequence ID" value="NZ_CP058649.1"/>
</dbReference>
<keyword evidence="6 7" id="KW-0012">Acyltransferase</keyword>
<dbReference type="PANTHER" id="PTHR10434">
    <property type="entry name" value="1-ACYL-SN-GLYCEROL-3-PHOSPHATE ACYLTRANSFERASE"/>
    <property type="match status" value="1"/>
</dbReference>